<organism evidence="2 3">
    <name type="scientific">Gigaspora rosea</name>
    <dbReference type="NCBI Taxonomy" id="44941"/>
    <lineage>
        <taxon>Eukaryota</taxon>
        <taxon>Fungi</taxon>
        <taxon>Fungi incertae sedis</taxon>
        <taxon>Mucoromycota</taxon>
        <taxon>Glomeromycotina</taxon>
        <taxon>Glomeromycetes</taxon>
        <taxon>Diversisporales</taxon>
        <taxon>Gigasporaceae</taxon>
        <taxon>Gigaspora</taxon>
    </lineage>
</organism>
<comment type="caution">
    <text evidence="2">The sequence shown here is derived from an EMBL/GenBank/DDBJ whole genome shotgun (WGS) entry which is preliminary data.</text>
</comment>
<keyword evidence="3" id="KW-1185">Reference proteome</keyword>
<protein>
    <submittedName>
        <fullName evidence="2">Uncharacterized protein</fullName>
    </submittedName>
</protein>
<accession>A0A397TZ31</accession>
<dbReference type="EMBL" id="QKWP01002775">
    <property type="protein sequence ID" value="RIB02198.1"/>
    <property type="molecule type" value="Genomic_DNA"/>
</dbReference>
<evidence type="ECO:0000313" key="3">
    <source>
        <dbReference type="Proteomes" id="UP000266673"/>
    </source>
</evidence>
<dbReference type="AlphaFoldDB" id="A0A397TZ31"/>
<evidence type="ECO:0000313" key="2">
    <source>
        <dbReference type="EMBL" id="RIB02198.1"/>
    </source>
</evidence>
<sequence>MPPTKQKNKKNESKPSNNEELFPFNNQHIINDYEITNLKDQLEFIKAKNERLRQSQQSKSFNNIHVSKKSTYTNSSLVNTDKLTNTIYSDSTDSNDYNEQLPLPKERKSYKKQYKKIIDSSDFDSNKRYEKSVTIPSDSYDSESDLHDEQLPLPKKRKSYKKKLNMKRLLTPVTLKALKLVIQVIAIDNLQKNENIKENIRMFLLRVILKKLSSEKTPIAKPPNLKWYKLSEILSIEDKFMHRTGYY</sequence>
<reference evidence="2 3" key="1">
    <citation type="submission" date="2018-06" db="EMBL/GenBank/DDBJ databases">
        <title>Comparative genomics reveals the genomic features of Rhizophagus irregularis, R. cerebriforme, R. diaphanum and Gigaspora rosea, and their symbiotic lifestyle signature.</title>
        <authorList>
            <person name="Morin E."/>
            <person name="San Clemente H."/>
            <person name="Chen E.C.H."/>
            <person name="De La Providencia I."/>
            <person name="Hainaut M."/>
            <person name="Kuo A."/>
            <person name="Kohler A."/>
            <person name="Murat C."/>
            <person name="Tang N."/>
            <person name="Roy S."/>
            <person name="Loubradou J."/>
            <person name="Henrissat B."/>
            <person name="Grigoriev I.V."/>
            <person name="Corradi N."/>
            <person name="Roux C."/>
            <person name="Martin F.M."/>
        </authorList>
    </citation>
    <scope>NUCLEOTIDE SEQUENCE [LARGE SCALE GENOMIC DNA]</scope>
    <source>
        <strain evidence="2 3">DAOM 194757</strain>
    </source>
</reference>
<evidence type="ECO:0000256" key="1">
    <source>
        <dbReference type="SAM" id="MobiDB-lite"/>
    </source>
</evidence>
<feature type="compositionally biased region" description="Polar residues" evidence="1">
    <location>
        <begin position="86"/>
        <end position="98"/>
    </location>
</feature>
<feature type="region of interest" description="Disordered" evidence="1">
    <location>
        <begin position="1"/>
        <end position="23"/>
    </location>
</feature>
<name>A0A397TZ31_9GLOM</name>
<dbReference type="Proteomes" id="UP000266673">
    <property type="component" value="Unassembled WGS sequence"/>
</dbReference>
<feature type="region of interest" description="Disordered" evidence="1">
    <location>
        <begin position="86"/>
        <end position="108"/>
    </location>
</feature>
<proteinExistence type="predicted"/>
<gene>
    <name evidence="2" type="ORF">C2G38_2228468</name>
</gene>